<protein>
    <submittedName>
        <fullName evidence="2">Uncharacterized protein</fullName>
    </submittedName>
</protein>
<dbReference type="AlphaFoldDB" id="J7S602"/>
<feature type="compositionally biased region" description="Polar residues" evidence="1">
    <location>
        <begin position="104"/>
        <end position="113"/>
    </location>
</feature>
<reference evidence="2 3" key="1">
    <citation type="journal article" date="2011" name="Proc. Natl. Acad. Sci. U.S.A.">
        <title>Evolutionary erosion of yeast sex chromosomes by mating-type switching accidents.</title>
        <authorList>
            <person name="Gordon J.L."/>
            <person name="Armisen D."/>
            <person name="Proux-Wera E."/>
            <person name="Oheigeartaigh S.S."/>
            <person name="Byrne K.P."/>
            <person name="Wolfe K.H."/>
        </authorList>
    </citation>
    <scope>NUCLEOTIDE SEQUENCE [LARGE SCALE GENOMIC DNA]</scope>
    <source>
        <strain evidence="3">ATCC MYA-139 / BCRC 22969 / CBS 8797 / CCRC 22969 / KCTC 17520 / NBRC 10181 / NCYC 3082</strain>
    </source>
</reference>
<feature type="compositionally biased region" description="Basic and acidic residues" evidence="1">
    <location>
        <begin position="120"/>
        <end position="144"/>
    </location>
</feature>
<reference evidence="3" key="2">
    <citation type="submission" date="2012-08" db="EMBL/GenBank/DDBJ databases">
        <title>Genome sequence of Kazachstania naganishii.</title>
        <authorList>
            <person name="Gordon J.L."/>
            <person name="Armisen D."/>
            <person name="Proux-Wera E."/>
            <person name="OhEigeartaigh S.S."/>
            <person name="Byrne K.P."/>
            <person name="Wolfe K.H."/>
        </authorList>
    </citation>
    <scope>NUCLEOTIDE SEQUENCE [LARGE SCALE GENOMIC DNA]</scope>
    <source>
        <strain evidence="3">ATCC MYA-139 / BCRC 22969 / CBS 8797 / CCRC 22969 / KCTC 17520 / NBRC 10181 / NCYC 3082</strain>
    </source>
</reference>
<dbReference type="Proteomes" id="UP000006310">
    <property type="component" value="Chromosome 3"/>
</dbReference>
<dbReference type="HOGENOM" id="CLU_1250842_0_0_1"/>
<name>J7S602_HUIN7</name>
<accession>J7S602</accession>
<evidence type="ECO:0000313" key="3">
    <source>
        <dbReference type="Proteomes" id="UP000006310"/>
    </source>
</evidence>
<dbReference type="KEGG" id="kng:KNAG_0C03510"/>
<evidence type="ECO:0000256" key="1">
    <source>
        <dbReference type="SAM" id="MobiDB-lite"/>
    </source>
</evidence>
<organism evidence="2 3">
    <name type="scientific">Huiozyma naganishii (strain ATCC MYA-139 / BCRC 22969 / CBS 8797 / KCTC 17520 / NBRC 10181 / NCYC 3082 / Yp74L-3)</name>
    <name type="common">Yeast</name>
    <name type="synonym">Kazachstania naganishii</name>
    <dbReference type="NCBI Taxonomy" id="1071383"/>
    <lineage>
        <taxon>Eukaryota</taxon>
        <taxon>Fungi</taxon>
        <taxon>Dikarya</taxon>
        <taxon>Ascomycota</taxon>
        <taxon>Saccharomycotina</taxon>
        <taxon>Saccharomycetes</taxon>
        <taxon>Saccharomycetales</taxon>
        <taxon>Saccharomycetaceae</taxon>
        <taxon>Huiozyma</taxon>
    </lineage>
</organism>
<dbReference type="GeneID" id="34525136"/>
<dbReference type="eggNOG" id="ENOG502S9AV">
    <property type="taxonomic scope" value="Eukaryota"/>
</dbReference>
<dbReference type="EMBL" id="HE978316">
    <property type="protein sequence ID" value="CCK69456.1"/>
    <property type="molecule type" value="Genomic_DNA"/>
</dbReference>
<dbReference type="RefSeq" id="XP_022463702.1">
    <property type="nucleotide sequence ID" value="XM_022607069.1"/>
</dbReference>
<feature type="region of interest" description="Disordered" evidence="1">
    <location>
        <begin position="71"/>
        <end position="144"/>
    </location>
</feature>
<proteinExistence type="predicted"/>
<evidence type="ECO:0000313" key="2">
    <source>
        <dbReference type="EMBL" id="CCK69456.1"/>
    </source>
</evidence>
<sequence length="221" mass="25813">MRSNDVFLVCEKKKKQKRKRQNAKLALLRTVSPSVLIALQRTVLYPPFFIDNWCSSMMAIERYMGLSTPGRRSPGREAYFSDSEMPHGSGHGSVVDGIIHDRSQQNGMNSRSSPLKPGTQRKERRDELSRQRRLTKREEKMMEKRGGLDKMEDFIMRSEREKELEELEREAVGCALSDQMIEALEEEQRMMLEDEELIKFVTNKEVYEMELENLLSELSME</sequence>
<gene>
    <name evidence="2" type="primary">KNAG0C03510</name>
    <name evidence="2" type="ordered locus">KNAG_0C03510</name>
</gene>
<keyword evidence="3" id="KW-1185">Reference proteome</keyword>